<dbReference type="KEGG" id="bhc:JFL75_05360"/>
<protein>
    <submittedName>
        <fullName evidence="2">AAA family ATPase</fullName>
    </submittedName>
</protein>
<proteinExistence type="predicted"/>
<gene>
    <name evidence="2" type="ORF">JFL75_05360</name>
</gene>
<dbReference type="EMBL" id="CP067089">
    <property type="protein sequence ID" value="QQO10347.1"/>
    <property type="molecule type" value="Genomic_DNA"/>
</dbReference>
<dbReference type="Gene3D" id="3.40.50.300">
    <property type="entry name" value="P-loop containing nucleotide triphosphate hydrolases"/>
    <property type="match status" value="1"/>
</dbReference>
<dbReference type="SUPFAM" id="SSF52540">
    <property type="entry name" value="P-loop containing nucleoside triphosphate hydrolases"/>
    <property type="match status" value="1"/>
</dbReference>
<dbReference type="RefSeq" id="WP_215627651.1">
    <property type="nucleotide sequence ID" value="NZ_CP067089.2"/>
</dbReference>
<dbReference type="AlphaFoldDB" id="A0A7T7XPZ8"/>
<dbReference type="Proteomes" id="UP000595917">
    <property type="component" value="Chromosome"/>
</dbReference>
<dbReference type="InterPro" id="IPR027417">
    <property type="entry name" value="P-loop_NTPase"/>
</dbReference>
<dbReference type="InterPro" id="IPR051396">
    <property type="entry name" value="Bact_Antivir_Def_Nuclease"/>
</dbReference>
<dbReference type="GO" id="GO:0016887">
    <property type="term" value="F:ATP hydrolysis activity"/>
    <property type="evidence" value="ECO:0007669"/>
    <property type="project" value="InterPro"/>
</dbReference>
<sequence>MALIKHISISNFLIFRKEITFILNDGVIIVGVNNSGKSAILKALDTYFNDIFDISYLNRTEYLSKGKDYNKSTIKIIFDLEYINNKELLKRLKNKYSEAIEITKTFVYRPDSETIDINYYVNGNLIDINKENDIKKLVTSVKVSYIHPQQGIELLRKAQDKLRSRLLARWGQHVEMTKTMADLDKQWQALKERAQKYLSTMLSSSLQTSWPGSEVNIEFPSKIDDMINISNIVFRTRRNEPAIPLTSQGTGAQVSILYNTHFILDSDRSLHKGEYHPIFLLEEPESFLHPDLIMKQIKTFMSNEWLNNIQLVITTHNPIMLAYSHVQEERVNWIFMDKGVVKKNNLIEDWNDDDIKEISKVMGDTNFEVYFYSSSKNRNVFIEDKSPIIRKILETNDINISRQLGGISIVKKYLDILKDNKGLLHVPTYFLVDGDKGIDEVRSYLEEIDSQNNTATRYKVEDNLFVIVLSNQCAFENLCDAWPRLIKQVYNEIYDKSGQILSKVPKQYADIVSLIEKRKLANKDEILYLIKSDYSLKKSFWDDVEKGIYKISKTKMADLKHLLH</sequence>
<evidence type="ECO:0000313" key="3">
    <source>
        <dbReference type="Proteomes" id="UP000595917"/>
    </source>
</evidence>
<dbReference type="GO" id="GO:0005524">
    <property type="term" value="F:ATP binding"/>
    <property type="evidence" value="ECO:0007669"/>
    <property type="project" value="InterPro"/>
</dbReference>
<organism evidence="2 3">
    <name type="scientific">Breznakiella homolactica</name>
    <dbReference type="NCBI Taxonomy" id="2798577"/>
    <lineage>
        <taxon>Bacteria</taxon>
        <taxon>Pseudomonadati</taxon>
        <taxon>Spirochaetota</taxon>
        <taxon>Spirochaetia</taxon>
        <taxon>Spirochaetales</taxon>
        <taxon>Breznakiellaceae</taxon>
        <taxon>Breznakiella</taxon>
    </lineage>
</organism>
<dbReference type="Pfam" id="PF13304">
    <property type="entry name" value="AAA_21"/>
    <property type="match status" value="1"/>
</dbReference>
<dbReference type="InterPro" id="IPR003959">
    <property type="entry name" value="ATPase_AAA_core"/>
</dbReference>
<evidence type="ECO:0000313" key="2">
    <source>
        <dbReference type="EMBL" id="QQO10347.1"/>
    </source>
</evidence>
<dbReference type="PANTHER" id="PTHR43581:SF4">
    <property type="entry name" value="ATP_GTP PHOSPHATASE"/>
    <property type="match status" value="1"/>
</dbReference>
<keyword evidence="3" id="KW-1185">Reference proteome</keyword>
<name>A0A7T7XPZ8_9SPIR</name>
<accession>A0A7T7XPZ8</accession>
<evidence type="ECO:0000259" key="1">
    <source>
        <dbReference type="Pfam" id="PF13304"/>
    </source>
</evidence>
<feature type="domain" description="ATPase AAA-type core" evidence="1">
    <location>
        <begin position="28"/>
        <end position="319"/>
    </location>
</feature>
<reference evidence="2" key="1">
    <citation type="submission" date="2021-01" db="EMBL/GenBank/DDBJ databases">
        <title>Description of Breznakiella homolactica.</title>
        <authorList>
            <person name="Song Y."/>
            <person name="Brune A."/>
        </authorList>
    </citation>
    <scope>NUCLEOTIDE SEQUENCE</scope>
    <source>
        <strain evidence="2">RmG30</strain>
    </source>
</reference>
<dbReference type="PANTHER" id="PTHR43581">
    <property type="entry name" value="ATP/GTP PHOSPHATASE"/>
    <property type="match status" value="1"/>
</dbReference>